<dbReference type="Gene3D" id="2.60.40.3120">
    <property type="match status" value="1"/>
</dbReference>
<gene>
    <name evidence="4" type="ORF">QJ522_00925</name>
</gene>
<dbReference type="Gene3D" id="3.40.630.10">
    <property type="entry name" value="Zn peptidases"/>
    <property type="match status" value="1"/>
</dbReference>
<feature type="active site" description="Proton donor/acceptor" evidence="2">
    <location>
        <position position="364"/>
    </location>
</feature>
<protein>
    <recommendedName>
        <fullName evidence="3">Peptidase M14 domain-containing protein</fullName>
    </recommendedName>
</protein>
<comment type="cofactor">
    <cofactor evidence="1">
        <name>Zn(2+)</name>
        <dbReference type="ChEBI" id="CHEBI:29105"/>
    </cofactor>
</comment>
<feature type="domain" description="Peptidase M14" evidence="3">
    <location>
        <begin position="130"/>
        <end position="398"/>
    </location>
</feature>
<dbReference type="PANTHER" id="PTHR12756">
    <property type="entry name" value="CYTOSOLIC CARBOXYPEPTIDASE"/>
    <property type="match status" value="1"/>
</dbReference>
<organism evidence="4 5">
    <name type="scientific">Anaerobaca lacustris</name>
    <dbReference type="NCBI Taxonomy" id="3044600"/>
    <lineage>
        <taxon>Bacteria</taxon>
        <taxon>Pseudomonadati</taxon>
        <taxon>Planctomycetota</taxon>
        <taxon>Phycisphaerae</taxon>
        <taxon>Sedimentisphaerales</taxon>
        <taxon>Anaerobacaceae</taxon>
        <taxon>Anaerobaca</taxon>
    </lineage>
</organism>
<proteinExistence type="inferred from homology"/>
<dbReference type="SUPFAM" id="SSF75011">
    <property type="entry name" value="3-carboxy-cis,cis-mucoante lactonizing enzyme"/>
    <property type="match status" value="1"/>
</dbReference>
<dbReference type="EMBL" id="JASCXX010000001">
    <property type="protein sequence ID" value="MDI6447589.1"/>
    <property type="molecule type" value="Genomic_DNA"/>
</dbReference>
<dbReference type="SUPFAM" id="SSF53187">
    <property type="entry name" value="Zn-dependent exopeptidases"/>
    <property type="match status" value="1"/>
</dbReference>
<dbReference type="InterPro" id="IPR000834">
    <property type="entry name" value="Peptidase_M14"/>
</dbReference>
<dbReference type="AlphaFoldDB" id="A0AAW6TV44"/>
<reference evidence="4" key="1">
    <citation type="submission" date="2023-05" db="EMBL/GenBank/DDBJ databases">
        <title>Anaerotaeda fermentans gen. nov., sp. nov., a novel anaerobic planctomycete of the new family within the order Sedimentisphaerales isolated from Taman Peninsula, Russia.</title>
        <authorList>
            <person name="Khomyakova M.A."/>
            <person name="Merkel A.Y."/>
            <person name="Slobodkin A.I."/>
        </authorList>
    </citation>
    <scope>NUCLEOTIDE SEQUENCE</scope>
    <source>
        <strain evidence="4">M17dextr</strain>
    </source>
</reference>
<dbReference type="GO" id="GO:0006508">
    <property type="term" value="P:proteolysis"/>
    <property type="evidence" value="ECO:0007669"/>
    <property type="project" value="InterPro"/>
</dbReference>
<evidence type="ECO:0000256" key="1">
    <source>
        <dbReference type="ARBA" id="ARBA00001947"/>
    </source>
</evidence>
<evidence type="ECO:0000256" key="2">
    <source>
        <dbReference type="PROSITE-ProRule" id="PRU01379"/>
    </source>
</evidence>
<sequence length="861" mass="96969">MRVLVLALLIAPDLGIVRGQNSAGGIIVDADYPGGNIVVERMEAETVYLRPDLRDTEGWWFYWNFRVRGAEGRTLSFQFSGNNPIGVRGPAVSLDRGRTWAWLGAEAVRGSSFSYAFSQDAADVRFCFAVPYVEADLREFLAGFARHPNLRVEELCKTRQGRSVERIHAGRLDGDPRFRVLLTARHHACESMASFALEGLLDVVLSDSDDGHWFGRNVEVLAIPFVDKDGVEAGDQGKNRKPRDHNRDYIGPSIHPSVAALRTFVPNWSNGKLRAAFDLHCPHIRGEYNEVIYIPGSSDERMWQEQRRFGRLLEDLQRGPLVYRVSDDLPFGKAWNTGRNYAAGKSCSRWASGIDGVRLSAPFEIPYANAAGQPVTAESARAFGRSLARAMRAYLERLDAEERQAEASPVRPVQVGGVFPQMTVMAHGLGSDSEAGIGALVPWVGKLWAVGYVAHIRGQGIGLYEIGEDMTMRRHPASVTLTGTFANRFVHWPSGQAFIGPYAIDIDGNVRTIEGLKNHRLCATCDHLKDPKDKVYFLGMEGGFWEVDVHSLQATHLFDLRKELEIAGAREHFKSAFTAQGRVVVANNTYDEQEFLGRRQAGRLAEWDGDKWTIVERNPFVEVHASASSSSYGGNTLYATGWTKSSVVLRVLVNGTWQRYLLPKASHSWDHAWNTEWMRIRHAVTERLLMDVHGMFYELPPFAYGGRIWGIRPICSHLRVVPDFCHWRGLFVMASDQIDHDQGQPQSGLWFGNLDDLWQMGKPAGWGGPWWDTPVQADEVSDPFLMTGFDKKVVHMVHDSDENVSFALEVDFLGDGSWQPYETFRFRKGYRHHEFPDGFSAHWVRVRADRACKATVYFMYN</sequence>
<comment type="similarity">
    <text evidence="2">Belongs to the peptidase M14 family.</text>
</comment>
<evidence type="ECO:0000259" key="3">
    <source>
        <dbReference type="PROSITE" id="PS52035"/>
    </source>
</evidence>
<dbReference type="GO" id="GO:0004181">
    <property type="term" value="F:metallocarboxypeptidase activity"/>
    <property type="evidence" value="ECO:0007669"/>
    <property type="project" value="InterPro"/>
</dbReference>
<dbReference type="InterPro" id="IPR050821">
    <property type="entry name" value="Cytosolic_carboxypeptidase"/>
</dbReference>
<dbReference type="PROSITE" id="PS52035">
    <property type="entry name" value="PEPTIDASE_M14"/>
    <property type="match status" value="1"/>
</dbReference>
<name>A0AAW6TV44_9BACT</name>
<accession>A0AAW6TV44</accession>
<dbReference type="GO" id="GO:0008270">
    <property type="term" value="F:zinc ion binding"/>
    <property type="evidence" value="ECO:0007669"/>
    <property type="project" value="InterPro"/>
</dbReference>
<dbReference type="PANTHER" id="PTHR12756:SF11">
    <property type="entry name" value="CYTOSOLIC CARBOXYPEPTIDASE 1"/>
    <property type="match status" value="1"/>
</dbReference>
<evidence type="ECO:0000313" key="5">
    <source>
        <dbReference type="Proteomes" id="UP001431776"/>
    </source>
</evidence>
<keyword evidence="5" id="KW-1185">Reference proteome</keyword>
<dbReference type="Proteomes" id="UP001431776">
    <property type="component" value="Unassembled WGS sequence"/>
</dbReference>
<comment type="caution">
    <text evidence="4">The sequence shown here is derived from an EMBL/GenBank/DDBJ whole genome shotgun (WGS) entry which is preliminary data.</text>
</comment>
<evidence type="ECO:0000313" key="4">
    <source>
        <dbReference type="EMBL" id="MDI6447589.1"/>
    </source>
</evidence>
<dbReference type="RefSeq" id="WP_349242999.1">
    <property type="nucleotide sequence ID" value="NZ_JASCXX010000001.1"/>
</dbReference>